<keyword evidence="9" id="KW-1133">Transmembrane helix</keyword>
<evidence type="ECO:0000256" key="3">
    <source>
        <dbReference type="ARBA" id="ARBA00022679"/>
    </source>
</evidence>
<keyword evidence="6" id="KW-0067">ATP-binding</keyword>
<keyword evidence="9" id="KW-0472">Membrane</keyword>
<evidence type="ECO:0000256" key="9">
    <source>
        <dbReference type="SAM" id="Phobius"/>
    </source>
</evidence>
<feature type="transmembrane region" description="Helical" evidence="9">
    <location>
        <begin position="545"/>
        <end position="566"/>
    </location>
</feature>
<reference evidence="12" key="1">
    <citation type="submission" date="2016-10" db="EMBL/GenBank/DDBJ databases">
        <title>Comparative genomics uncovers the prolific and rare metabolic potential of the cyanobacterial genus Moorea.</title>
        <authorList>
            <person name="Leao T."/>
            <person name="Castelao G."/>
            <person name="Korobeynikov A."/>
            <person name="Monroe E.A."/>
            <person name="Podell S."/>
            <person name="Glukhov E."/>
            <person name="Allen E."/>
            <person name="Gerwick W.H."/>
            <person name="Gerwick L."/>
        </authorList>
    </citation>
    <scope>NUCLEOTIDE SEQUENCE [LARGE SCALE GENOMIC DNA]</scope>
    <source>
        <strain evidence="12">PAL-8-15-08-1</strain>
    </source>
</reference>
<evidence type="ECO:0000256" key="4">
    <source>
        <dbReference type="ARBA" id="ARBA00022741"/>
    </source>
</evidence>
<feature type="transmembrane region" description="Helical" evidence="9">
    <location>
        <begin position="484"/>
        <end position="506"/>
    </location>
</feature>
<dbReference type="Pfam" id="PF00069">
    <property type="entry name" value="Pkinase"/>
    <property type="match status" value="1"/>
</dbReference>
<dbReference type="OrthoDB" id="502205at2"/>
<evidence type="ECO:0000256" key="1">
    <source>
        <dbReference type="ARBA" id="ARBA00012513"/>
    </source>
</evidence>
<dbReference type="STRING" id="1458985.BJP34_14120"/>
<evidence type="ECO:0000256" key="6">
    <source>
        <dbReference type="ARBA" id="ARBA00022840"/>
    </source>
</evidence>
<dbReference type="PANTHER" id="PTHR24363">
    <property type="entry name" value="SERINE/THREONINE PROTEIN KINASE"/>
    <property type="match status" value="1"/>
</dbReference>
<evidence type="ECO:0000256" key="5">
    <source>
        <dbReference type="ARBA" id="ARBA00022777"/>
    </source>
</evidence>
<proteinExistence type="predicted"/>
<feature type="transmembrane region" description="Helical" evidence="9">
    <location>
        <begin position="456"/>
        <end position="478"/>
    </location>
</feature>
<organism evidence="11 12">
    <name type="scientific">Moorena producens PAL-8-15-08-1</name>
    <dbReference type="NCBI Taxonomy" id="1458985"/>
    <lineage>
        <taxon>Bacteria</taxon>
        <taxon>Bacillati</taxon>
        <taxon>Cyanobacteriota</taxon>
        <taxon>Cyanophyceae</taxon>
        <taxon>Coleofasciculales</taxon>
        <taxon>Coleofasciculaceae</taxon>
        <taxon>Moorena</taxon>
    </lineage>
</organism>
<dbReference type="AlphaFoldDB" id="A0A1D8TSA6"/>
<dbReference type="KEGG" id="mpro:BJP34_14120"/>
<keyword evidence="5" id="KW-0418">Kinase</keyword>
<dbReference type="InterPro" id="IPR000719">
    <property type="entry name" value="Prot_kinase_dom"/>
</dbReference>
<comment type="catalytic activity">
    <reaction evidence="7">
        <text>L-threonyl-[protein] + ATP = O-phospho-L-threonyl-[protein] + ADP + H(+)</text>
        <dbReference type="Rhea" id="RHEA:46608"/>
        <dbReference type="Rhea" id="RHEA-COMP:11060"/>
        <dbReference type="Rhea" id="RHEA-COMP:11605"/>
        <dbReference type="ChEBI" id="CHEBI:15378"/>
        <dbReference type="ChEBI" id="CHEBI:30013"/>
        <dbReference type="ChEBI" id="CHEBI:30616"/>
        <dbReference type="ChEBI" id="CHEBI:61977"/>
        <dbReference type="ChEBI" id="CHEBI:456216"/>
        <dbReference type="EC" id="2.7.11.1"/>
    </reaction>
</comment>
<evidence type="ECO:0000259" key="10">
    <source>
        <dbReference type="PROSITE" id="PS50011"/>
    </source>
</evidence>
<keyword evidence="4" id="KW-0547">Nucleotide-binding</keyword>
<dbReference type="Gene3D" id="1.10.510.10">
    <property type="entry name" value="Transferase(Phosphotransferase) domain 1"/>
    <property type="match status" value="1"/>
</dbReference>
<evidence type="ECO:0000256" key="2">
    <source>
        <dbReference type="ARBA" id="ARBA00022527"/>
    </source>
</evidence>
<feature type="transmembrane region" description="Helical" evidence="9">
    <location>
        <begin position="394"/>
        <end position="416"/>
    </location>
</feature>
<accession>A0A1D8TSA6</accession>
<keyword evidence="2" id="KW-0723">Serine/threonine-protein kinase</keyword>
<evidence type="ECO:0000313" key="12">
    <source>
        <dbReference type="Proteomes" id="UP000177870"/>
    </source>
</evidence>
<comment type="catalytic activity">
    <reaction evidence="8">
        <text>L-seryl-[protein] + ATP = O-phospho-L-seryl-[protein] + ADP + H(+)</text>
        <dbReference type="Rhea" id="RHEA:17989"/>
        <dbReference type="Rhea" id="RHEA-COMP:9863"/>
        <dbReference type="Rhea" id="RHEA-COMP:11604"/>
        <dbReference type="ChEBI" id="CHEBI:15378"/>
        <dbReference type="ChEBI" id="CHEBI:29999"/>
        <dbReference type="ChEBI" id="CHEBI:30616"/>
        <dbReference type="ChEBI" id="CHEBI:83421"/>
        <dbReference type="ChEBI" id="CHEBI:456216"/>
        <dbReference type="EC" id="2.7.11.1"/>
    </reaction>
</comment>
<dbReference type="InterPro" id="IPR011009">
    <property type="entry name" value="Kinase-like_dom_sf"/>
</dbReference>
<evidence type="ECO:0000256" key="8">
    <source>
        <dbReference type="ARBA" id="ARBA00048679"/>
    </source>
</evidence>
<dbReference type="GO" id="GO:0004674">
    <property type="term" value="F:protein serine/threonine kinase activity"/>
    <property type="evidence" value="ECO:0007669"/>
    <property type="project" value="UniProtKB-KW"/>
</dbReference>
<evidence type="ECO:0000313" key="11">
    <source>
        <dbReference type="EMBL" id="AOX00443.1"/>
    </source>
</evidence>
<gene>
    <name evidence="11" type="ORF">BJP34_14120</name>
</gene>
<dbReference type="CDD" id="cd14014">
    <property type="entry name" value="STKc_PknB_like"/>
    <property type="match status" value="1"/>
</dbReference>
<dbReference type="RefSeq" id="WP_070392904.1">
    <property type="nucleotide sequence ID" value="NZ_CP017599.1"/>
</dbReference>
<dbReference type="EC" id="2.7.11.1" evidence="1"/>
<dbReference type="SUPFAM" id="SSF56112">
    <property type="entry name" value="Protein kinase-like (PK-like)"/>
    <property type="match status" value="1"/>
</dbReference>
<evidence type="ECO:0000256" key="7">
    <source>
        <dbReference type="ARBA" id="ARBA00047899"/>
    </source>
</evidence>
<keyword evidence="3" id="KW-0808">Transferase</keyword>
<feature type="transmembrane region" description="Helical" evidence="9">
    <location>
        <begin position="422"/>
        <end position="444"/>
    </location>
</feature>
<dbReference type="PANTHER" id="PTHR24363:SF0">
    <property type="entry name" value="SERINE_THREONINE KINASE LIKE DOMAIN CONTAINING 1"/>
    <property type="match status" value="1"/>
</dbReference>
<protein>
    <recommendedName>
        <fullName evidence="1">non-specific serine/threonine protein kinase</fullName>
        <ecNumber evidence="1">2.7.11.1</ecNumber>
    </recommendedName>
</protein>
<feature type="domain" description="Protein kinase" evidence="10">
    <location>
        <begin position="18"/>
        <end position="279"/>
    </location>
</feature>
<dbReference type="EMBL" id="CP017599">
    <property type="protein sequence ID" value="AOX00443.1"/>
    <property type="molecule type" value="Genomic_DNA"/>
</dbReference>
<sequence length="585" mass="64445">MNNCLEFKIHGYQIIRDLTCNQAVGRYTYLAINLKTKQYVVIKQFQVIKTNTNWLNYDTYEREIQVLKGLEHPGIPCYLDSFQTEDGFCLVQEYKEASSLAKPRSFSPDDIKQIAISLLVIFVYLQNRIPSVIHRDVQPANILVDDDLNVYLIDFGFARLGDGEVGVSSLVKGTLGFMPPEQLFRRQLTEASDLYSVGITLICLLSNTKAEDIDDLVDIRYHVNFQHLIPKVSPHWVKWLEKMVEPQLENRYPNARAALAAIPTDPICLPKVDLSHSSLEFTGTSLGKKLTHSIWIKNPIPETTLTGKWEVAPHLHDPPHTPDYHSWISFEPATFEGNEVECKITIDTGKLMADKTYQRKVLLHTNSSPKTYSLDINLKTAPIPITRKKLPYPYLALLLLFAVAVDWIIASSLLIYGTLMGISATPGFSTLAGAAVGLELAAWLTTTAGRTSGAMAGGTAGILVGIVTWVTALTGLVATAEATTVVGAVAGLVGGLISGVAIGIVVEKFMDRGLTRNFSIWLSLVSTAFGSSLGLIFILGLLDPLVPAAVVVTGIPLVAMITYIPLQRARKIAEYRQAERKLIRP</sequence>
<dbReference type="GO" id="GO:0005524">
    <property type="term" value="F:ATP binding"/>
    <property type="evidence" value="ECO:0007669"/>
    <property type="project" value="UniProtKB-KW"/>
</dbReference>
<dbReference type="PROSITE" id="PS50011">
    <property type="entry name" value="PROTEIN_KINASE_DOM"/>
    <property type="match status" value="1"/>
</dbReference>
<name>A0A1D8TSA6_9CYAN</name>
<feature type="transmembrane region" description="Helical" evidence="9">
    <location>
        <begin position="518"/>
        <end position="539"/>
    </location>
</feature>
<keyword evidence="9" id="KW-0812">Transmembrane</keyword>
<dbReference type="Proteomes" id="UP000177870">
    <property type="component" value="Chromosome"/>
</dbReference>